<dbReference type="InterPro" id="IPR015421">
    <property type="entry name" value="PyrdxlP-dep_Trfase_major"/>
</dbReference>
<dbReference type="Gene3D" id="3.40.640.10">
    <property type="entry name" value="Type I PLP-dependent aspartate aminotransferase-like (Major domain)"/>
    <property type="match status" value="1"/>
</dbReference>
<dbReference type="InterPro" id="IPR000653">
    <property type="entry name" value="DegT/StrS_aminotransferase"/>
</dbReference>
<dbReference type="GO" id="GO:0000271">
    <property type="term" value="P:polysaccharide biosynthetic process"/>
    <property type="evidence" value="ECO:0007669"/>
    <property type="project" value="TreeGrafter"/>
</dbReference>
<accession>A0A6J6Q7P2</accession>
<dbReference type="PANTHER" id="PTHR30244">
    <property type="entry name" value="TRANSAMINASE"/>
    <property type="match status" value="1"/>
</dbReference>
<proteinExistence type="inferred from homology"/>
<dbReference type="PIRSF" id="PIRSF000390">
    <property type="entry name" value="PLP_StrS"/>
    <property type="match status" value="1"/>
</dbReference>
<dbReference type="AlphaFoldDB" id="A0A6J6Q7P2"/>
<dbReference type="CDD" id="cd00616">
    <property type="entry name" value="AHBA_syn"/>
    <property type="match status" value="1"/>
</dbReference>
<evidence type="ECO:0000256" key="2">
    <source>
        <dbReference type="ARBA" id="ARBA00037999"/>
    </source>
</evidence>
<evidence type="ECO:0000313" key="3">
    <source>
        <dbReference type="EMBL" id="CAB4707089.1"/>
    </source>
</evidence>
<dbReference type="GO" id="GO:0008483">
    <property type="term" value="F:transaminase activity"/>
    <property type="evidence" value="ECO:0007669"/>
    <property type="project" value="TreeGrafter"/>
</dbReference>
<evidence type="ECO:0000256" key="1">
    <source>
        <dbReference type="ARBA" id="ARBA00022898"/>
    </source>
</evidence>
<comment type="similarity">
    <text evidence="2">Belongs to the DegT/DnrJ/EryC1 family.</text>
</comment>
<dbReference type="InterPro" id="IPR015424">
    <property type="entry name" value="PyrdxlP-dep_Trfase"/>
</dbReference>
<dbReference type="EMBL" id="CAEZXP010000007">
    <property type="protein sequence ID" value="CAB4707089.1"/>
    <property type="molecule type" value="Genomic_DNA"/>
</dbReference>
<sequence length="359" mass="38401">MGIPHVDVKAQYAPLMDQLKAAFADTLESGRFIFGPEVEAFEREAAAYLGCAETVSCANGTDALVLAMDALDIGPGDEVICPAFTFYATAEAIARRGATPVFADIDPVSLNIDPAEVARKITANTKAIMPVHLFGRPAPLAEIQAFGLPVIEDSAQAFGAAGIATSVVSTFSFFPTKNLFALGDGGLIGVNDPAVAERLRMLRFHGSRAKKTFEYVGYNSRLDAVQASMLRIFLPHLPTWNTQRREAAGRYAELGLGDLVELPVDEAGHVYHMYCVRSSERDQLAAALGAAGIGFAVYYDPPLHLQPALAYLGYKPGDLPVTEQAALENLCLPMWGGISEAQQAEVVDVLRKASALLPT</sequence>
<dbReference type="Pfam" id="PF01041">
    <property type="entry name" value="DegT_DnrJ_EryC1"/>
    <property type="match status" value="1"/>
</dbReference>
<dbReference type="SUPFAM" id="SSF53383">
    <property type="entry name" value="PLP-dependent transferases"/>
    <property type="match status" value="1"/>
</dbReference>
<dbReference type="PANTHER" id="PTHR30244:SF36">
    <property type="entry name" value="3-OXO-GLUCOSE-6-PHOSPHATE:GLUTAMATE AMINOTRANSFERASE"/>
    <property type="match status" value="1"/>
</dbReference>
<reference evidence="3" key="1">
    <citation type="submission" date="2020-05" db="EMBL/GenBank/DDBJ databases">
        <authorList>
            <person name="Chiriac C."/>
            <person name="Salcher M."/>
            <person name="Ghai R."/>
            <person name="Kavagutti S V."/>
        </authorList>
    </citation>
    <scope>NUCLEOTIDE SEQUENCE</scope>
</reference>
<dbReference type="GO" id="GO:0030170">
    <property type="term" value="F:pyridoxal phosphate binding"/>
    <property type="evidence" value="ECO:0007669"/>
    <property type="project" value="TreeGrafter"/>
</dbReference>
<dbReference type="InterPro" id="IPR015422">
    <property type="entry name" value="PyrdxlP-dep_Trfase_small"/>
</dbReference>
<keyword evidence="1" id="KW-0663">Pyridoxal phosphate</keyword>
<organism evidence="3">
    <name type="scientific">freshwater metagenome</name>
    <dbReference type="NCBI Taxonomy" id="449393"/>
    <lineage>
        <taxon>unclassified sequences</taxon>
        <taxon>metagenomes</taxon>
        <taxon>ecological metagenomes</taxon>
    </lineage>
</organism>
<protein>
    <submittedName>
        <fullName evidence="3">Unannotated protein</fullName>
    </submittedName>
</protein>
<gene>
    <name evidence="3" type="ORF">UFOPK2399_01741</name>
</gene>
<name>A0A6J6Q7P2_9ZZZZ</name>
<dbReference type="Gene3D" id="3.90.1150.10">
    <property type="entry name" value="Aspartate Aminotransferase, domain 1"/>
    <property type="match status" value="1"/>
</dbReference>